<dbReference type="Proteomes" id="UP000663866">
    <property type="component" value="Unassembled WGS sequence"/>
</dbReference>
<organism evidence="2 3">
    <name type="scientific">Rotaria magnacalcarata</name>
    <dbReference type="NCBI Taxonomy" id="392030"/>
    <lineage>
        <taxon>Eukaryota</taxon>
        <taxon>Metazoa</taxon>
        <taxon>Spiralia</taxon>
        <taxon>Gnathifera</taxon>
        <taxon>Rotifera</taxon>
        <taxon>Eurotatoria</taxon>
        <taxon>Bdelloidea</taxon>
        <taxon>Philodinida</taxon>
        <taxon>Philodinidae</taxon>
        <taxon>Rotaria</taxon>
    </lineage>
</organism>
<dbReference type="AlphaFoldDB" id="A0A820AQM7"/>
<proteinExistence type="predicted"/>
<evidence type="ECO:0000256" key="1">
    <source>
        <dbReference type="SAM" id="Coils"/>
    </source>
</evidence>
<dbReference type="GO" id="GO:0003899">
    <property type="term" value="F:DNA-directed RNA polymerase activity"/>
    <property type="evidence" value="ECO:0007669"/>
    <property type="project" value="InterPro"/>
</dbReference>
<gene>
    <name evidence="2" type="ORF">OVN521_LOCUS25864</name>
</gene>
<keyword evidence="3" id="KW-1185">Reference proteome</keyword>
<feature type="coiled-coil region" evidence="1">
    <location>
        <begin position="36"/>
        <end position="63"/>
    </location>
</feature>
<reference evidence="2" key="1">
    <citation type="submission" date="2021-02" db="EMBL/GenBank/DDBJ databases">
        <authorList>
            <person name="Nowell W R."/>
        </authorList>
    </citation>
    <scope>NUCLEOTIDE SEQUENCE</scope>
</reference>
<dbReference type="InterPro" id="IPR002092">
    <property type="entry name" value="DNA-dir_Rpol_phage-type"/>
</dbReference>
<dbReference type="GO" id="GO:0003677">
    <property type="term" value="F:DNA binding"/>
    <property type="evidence" value="ECO:0007669"/>
    <property type="project" value="InterPro"/>
</dbReference>
<keyword evidence="1" id="KW-0175">Coiled coil</keyword>
<dbReference type="EMBL" id="CAJOBG010006590">
    <property type="protein sequence ID" value="CAF4191528.1"/>
    <property type="molecule type" value="Genomic_DNA"/>
</dbReference>
<evidence type="ECO:0000313" key="3">
    <source>
        <dbReference type="Proteomes" id="UP000663866"/>
    </source>
</evidence>
<protein>
    <submittedName>
        <fullName evidence="2">Uncharacterized protein</fullName>
    </submittedName>
</protein>
<evidence type="ECO:0000313" key="2">
    <source>
        <dbReference type="EMBL" id="CAF4191528.1"/>
    </source>
</evidence>
<comment type="caution">
    <text evidence="2">The sequence shown here is derived from an EMBL/GenBank/DDBJ whole genome shotgun (WGS) entry which is preliminary data.</text>
</comment>
<dbReference type="PROSITE" id="PS00489">
    <property type="entry name" value="RNA_POL_PHAGE_2"/>
    <property type="match status" value="1"/>
</dbReference>
<name>A0A820AQM7_9BILA</name>
<accession>A0A820AQM7</accession>
<sequence>MAEKKKKKGGGKKKKTGENVYEALLEYKVSIVDKELEDWRFRVFKLEEENEALKGRDAHLREECETTMKTLVSEALQFDKENINYPKVGKEDASFMTSFMTRWIIKNAFMTEIYNDDMATNIENNALLAVDLGQLTIHSDISDKTFEQLLNELDLNTPRLPTIEDEDTIVSPMASLHIEGTHMHVQLPPVLNEEEEKCLDFKGPTWIDTARLKQALRKA</sequence>
<dbReference type="GO" id="GO:0006351">
    <property type="term" value="P:DNA-templated transcription"/>
    <property type="evidence" value="ECO:0007669"/>
    <property type="project" value="InterPro"/>
</dbReference>